<dbReference type="GO" id="GO:0006508">
    <property type="term" value="P:proteolysis"/>
    <property type="evidence" value="ECO:0007669"/>
    <property type="project" value="UniProtKB-KW"/>
</dbReference>
<dbReference type="GO" id="GO:0036205">
    <property type="term" value="P:histone catabolic process"/>
    <property type="evidence" value="ECO:0007669"/>
    <property type="project" value="EnsemblFungi"/>
</dbReference>
<comment type="caution">
    <text evidence="2">The sequence shown here is derived from an EMBL/GenBank/DDBJ whole genome shotgun (WGS) entry which is preliminary data.</text>
</comment>
<keyword evidence="2" id="KW-0482">Metalloprotease</keyword>
<dbReference type="AlphaFoldDB" id="A0A0W0D6N4"/>
<dbReference type="PANTHER" id="PTHR46622:SF1">
    <property type="entry name" value="DNA-DEPENDENT METALLOPROTEASE WSS1"/>
    <property type="match status" value="1"/>
</dbReference>
<dbReference type="VEuPathDB" id="FungiDB:CAGL0G06116g"/>
<dbReference type="Proteomes" id="UP000054886">
    <property type="component" value="Unassembled WGS sequence"/>
</dbReference>
<keyword evidence="2" id="KW-0378">Hydrolase</keyword>
<dbReference type="Pfam" id="PF08325">
    <property type="entry name" value="WLM"/>
    <property type="match status" value="1"/>
</dbReference>
<dbReference type="PANTHER" id="PTHR46622">
    <property type="entry name" value="DNA-DEPENDENT METALLOPROTEASE WSS1"/>
    <property type="match status" value="1"/>
</dbReference>
<dbReference type="VEuPathDB" id="FungiDB:GWK60_G05929"/>
<dbReference type="GO" id="GO:0005635">
    <property type="term" value="C:nuclear envelope"/>
    <property type="evidence" value="ECO:0007669"/>
    <property type="project" value="EnsemblFungi"/>
</dbReference>
<dbReference type="InterPro" id="IPR053000">
    <property type="entry name" value="WSS1-like_metalloprotease"/>
</dbReference>
<dbReference type="GO" id="GO:0004222">
    <property type="term" value="F:metalloendopeptidase activity"/>
    <property type="evidence" value="ECO:0007669"/>
    <property type="project" value="EnsemblFungi"/>
</dbReference>
<evidence type="ECO:0000259" key="1">
    <source>
        <dbReference type="PROSITE" id="PS51397"/>
    </source>
</evidence>
<protein>
    <submittedName>
        <fullName evidence="2">DNA-dependent metalloprotease WSS1</fullName>
    </submittedName>
</protein>
<dbReference type="GO" id="GO:0106300">
    <property type="term" value="P:protein-DNA covalent cross-linking repair"/>
    <property type="evidence" value="ECO:0007669"/>
    <property type="project" value="EnsemblFungi"/>
</dbReference>
<dbReference type="GO" id="GO:0061665">
    <property type="term" value="F:SUMO ligase activity"/>
    <property type="evidence" value="ECO:0007669"/>
    <property type="project" value="EnsemblFungi"/>
</dbReference>
<dbReference type="VEuPathDB" id="FungiDB:B1J91_G06116g"/>
<organism evidence="2 3">
    <name type="scientific">Candida glabrata</name>
    <name type="common">Yeast</name>
    <name type="synonym">Torulopsis glabrata</name>
    <dbReference type="NCBI Taxonomy" id="5478"/>
    <lineage>
        <taxon>Eukaryota</taxon>
        <taxon>Fungi</taxon>
        <taxon>Dikarya</taxon>
        <taxon>Ascomycota</taxon>
        <taxon>Saccharomycotina</taxon>
        <taxon>Saccharomycetes</taxon>
        <taxon>Saccharomycetales</taxon>
        <taxon>Saccharomycetaceae</taxon>
        <taxon>Nakaseomyces</taxon>
    </lineage>
</organism>
<name>A0A0W0D6N4_CANGB</name>
<dbReference type="GO" id="GO:1990414">
    <property type="term" value="P:replication-born double-strand break repair via sister chromatid exchange"/>
    <property type="evidence" value="ECO:0007669"/>
    <property type="project" value="EnsemblFungi"/>
</dbReference>
<dbReference type="GO" id="GO:0016925">
    <property type="term" value="P:protein sumoylation"/>
    <property type="evidence" value="ECO:0007669"/>
    <property type="project" value="EnsemblFungi"/>
</dbReference>
<dbReference type="GO" id="GO:0019985">
    <property type="term" value="P:translesion synthesis"/>
    <property type="evidence" value="ECO:0007669"/>
    <property type="project" value="EnsemblFungi"/>
</dbReference>
<dbReference type="InterPro" id="IPR013536">
    <property type="entry name" value="WLM_dom"/>
</dbReference>
<dbReference type="GO" id="GO:0000324">
    <property type="term" value="C:fungal-type vacuole"/>
    <property type="evidence" value="ECO:0007669"/>
    <property type="project" value="EnsemblFungi"/>
</dbReference>
<reference evidence="2 3" key="1">
    <citation type="submission" date="2015-10" db="EMBL/GenBank/DDBJ databases">
        <title>Draft genomes sequences of Candida glabrata isolates 1A, 1B, 2A, 2B, 3A and 3B.</title>
        <authorList>
            <person name="Haavelsrud O.E."/>
            <person name="Gaustad P."/>
        </authorList>
    </citation>
    <scope>NUCLEOTIDE SEQUENCE [LARGE SCALE GENOMIC DNA]</scope>
    <source>
        <strain evidence="2">910700640</strain>
    </source>
</reference>
<evidence type="ECO:0000313" key="3">
    <source>
        <dbReference type="Proteomes" id="UP000054886"/>
    </source>
</evidence>
<sequence length="309" mass="35071">MGEKSRLNCDMQHPHIRNIAVLQRKPGKEDALKLLKDIADAVSLLMRENKFKVGTLVEFYPRDRSLLGMNVNHGQKIMLRLRDPLDEFRFLPWESLIGTMLHELTHNLHGPHDQKFYSKLDELSGRQWCIQQLGLKDNFMTSGNRLGGRGFRDGPTPRTTNSRGNKIEKIRNKGVRLGSLSDNLNGSLNTSRMLKPAQMAAMAATRRAEADKKWCVETNQEEKIPDDSSLEIIVLDGDEKEDMGSTGDVGSFTDKSKKQLEHKQALTIIELNDDQDNNDVRKVDEPFQAKKKSTFEGEDVLLIDLTSDE</sequence>
<dbReference type="EMBL" id="LLZZ01000108">
    <property type="protein sequence ID" value="KTB07108.1"/>
    <property type="molecule type" value="Genomic_DNA"/>
</dbReference>
<dbReference type="GO" id="GO:0032183">
    <property type="term" value="F:SUMO binding"/>
    <property type="evidence" value="ECO:0007669"/>
    <property type="project" value="EnsemblFungi"/>
</dbReference>
<feature type="domain" description="WLM" evidence="1">
    <location>
        <begin position="7"/>
        <end position="209"/>
    </location>
</feature>
<gene>
    <name evidence="2" type="ORF">AO440_001739</name>
</gene>
<accession>A0A0W0D6N4</accession>
<dbReference type="PROSITE" id="PS51397">
    <property type="entry name" value="WLM"/>
    <property type="match status" value="1"/>
</dbReference>
<dbReference type="VEuPathDB" id="FungiDB:GVI51_G05951"/>
<evidence type="ECO:0000313" key="2">
    <source>
        <dbReference type="EMBL" id="KTB07108.1"/>
    </source>
</evidence>
<keyword evidence="2" id="KW-0645">Protease</keyword>
<proteinExistence type="predicted"/>